<comment type="similarity">
    <text evidence="1">Belongs to the transglycosylase Slt family.</text>
</comment>
<dbReference type="AlphaFoldDB" id="A0A7W9D4D1"/>
<evidence type="ECO:0000256" key="3">
    <source>
        <dbReference type="SAM" id="MobiDB-lite"/>
    </source>
</evidence>
<proteinExistence type="inferred from homology"/>
<dbReference type="Proteomes" id="UP000549882">
    <property type="component" value="Unassembled WGS sequence"/>
</dbReference>
<feature type="compositionally biased region" description="Low complexity" evidence="3">
    <location>
        <begin position="110"/>
        <end position="122"/>
    </location>
</feature>
<evidence type="ECO:0000256" key="2">
    <source>
        <dbReference type="ARBA" id="ARBA00009387"/>
    </source>
</evidence>
<comment type="caution">
    <text evidence="5">The sequence shown here is derived from an EMBL/GenBank/DDBJ whole genome shotgun (WGS) entry which is preliminary data.</text>
</comment>
<dbReference type="EMBL" id="JACHBI010000017">
    <property type="protein sequence ID" value="MBB5577115.1"/>
    <property type="molecule type" value="Genomic_DNA"/>
</dbReference>
<dbReference type="CDD" id="cd00254">
    <property type="entry name" value="LT-like"/>
    <property type="match status" value="1"/>
</dbReference>
<feature type="domain" description="Transglycosylase SLT" evidence="4">
    <location>
        <begin position="160"/>
        <end position="250"/>
    </location>
</feature>
<evidence type="ECO:0000313" key="6">
    <source>
        <dbReference type="Proteomes" id="UP000549882"/>
    </source>
</evidence>
<comment type="similarity">
    <text evidence="2">Belongs to the virb1 family.</text>
</comment>
<dbReference type="PANTHER" id="PTHR37423">
    <property type="entry name" value="SOLUBLE LYTIC MUREIN TRANSGLYCOSYLASE-RELATED"/>
    <property type="match status" value="1"/>
</dbReference>
<keyword evidence="6" id="KW-1185">Reference proteome</keyword>
<organism evidence="5 6">
    <name type="scientific">Rhizobium paranaense</name>
    <dbReference type="NCBI Taxonomy" id="1650438"/>
    <lineage>
        <taxon>Bacteria</taxon>
        <taxon>Pseudomonadati</taxon>
        <taxon>Pseudomonadota</taxon>
        <taxon>Alphaproteobacteria</taxon>
        <taxon>Hyphomicrobiales</taxon>
        <taxon>Rhizobiaceae</taxon>
        <taxon>Rhizobium/Agrobacterium group</taxon>
        <taxon>Rhizobium</taxon>
    </lineage>
</organism>
<dbReference type="PANTHER" id="PTHR37423:SF2">
    <property type="entry name" value="MEMBRANE-BOUND LYTIC MUREIN TRANSGLYCOSYLASE C"/>
    <property type="match status" value="1"/>
</dbReference>
<evidence type="ECO:0000256" key="1">
    <source>
        <dbReference type="ARBA" id="ARBA00007734"/>
    </source>
</evidence>
<accession>A0A7W9D4D1</accession>
<evidence type="ECO:0000313" key="5">
    <source>
        <dbReference type="EMBL" id="MBB5577115.1"/>
    </source>
</evidence>
<dbReference type="SUPFAM" id="SSF53955">
    <property type="entry name" value="Lysozyme-like"/>
    <property type="match status" value="1"/>
</dbReference>
<name>A0A7W9D4D1_9HYPH</name>
<dbReference type="Pfam" id="PF01464">
    <property type="entry name" value="SLT"/>
    <property type="match status" value="1"/>
</dbReference>
<feature type="region of interest" description="Disordered" evidence="3">
    <location>
        <begin position="110"/>
        <end position="130"/>
    </location>
</feature>
<gene>
    <name evidence="5" type="ORF">GGD50_005766</name>
</gene>
<sequence length="319" mass="34780">MASNFEKIDVALNLISYKHQKYKRPTTHLVEPNPKRGYRMRSRYILLSVMALRSLLPSDMAADEARFFDFSRFATRSSALPQANPAQSSEESSIGENGIVAHAIKAETHNSNSFLSSSTQRTSSDEGEQTYHATTLRHIDNARPCGPSPIDPAGIQAMVTDAAGKYGVDSDFATAIAWTESRFDQVRNSPKGGRGPMQLLPVTAARFGVADICDPASNIDGGMRYLRTLLDQFKNPILAAAAYNAGEQAIYDNDGVPAYPETVRYVASVINRQLGVGFPGRRLSNLRNQKSPDNTDRQIGSNDVIGARAATFVGGVMQF</sequence>
<reference evidence="5 6" key="1">
    <citation type="submission" date="2020-08" db="EMBL/GenBank/DDBJ databases">
        <title>Genomic Encyclopedia of Type Strains, Phase IV (KMG-V): Genome sequencing to study the core and pangenomes of soil and plant-associated prokaryotes.</title>
        <authorList>
            <person name="Whitman W."/>
        </authorList>
    </citation>
    <scope>NUCLEOTIDE SEQUENCE [LARGE SCALE GENOMIC DNA]</scope>
    <source>
        <strain evidence="5 6">SEMIA 4064</strain>
    </source>
</reference>
<dbReference type="InterPro" id="IPR023346">
    <property type="entry name" value="Lysozyme-like_dom_sf"/>
</dbReference>
<dbReference type="RefSeq" id="WP_246451567.1">
    <property type="nucleotide sequence ID" value="NZ_JACHBI010000017.1"/>
</dbReference>
<protein>
    <recommendedName>
        <fullName evidence="4">Transglycosylase SLT domain-containing protein</fullName>
    </recommendedName>
</protein>
<evidence type="ECO:0000259" key="4">
    <source>
        <dbReference type="Pfam" id="PF01464"/>
    </source>
</evidence>
<dbReference type="Gene3D" id="1.10.530.10">
    <property type="match status" value="1"/>
</dbReference>
<dbReference type="InterPro" id="IPR008258">
    <property type="entry name" value="Transglycosylase_SLT_dom_1"/>
</dbReference>